<protein>
    <submittedName>
        <fullName evidence="1">Uncharacterized protein</fullName>
    </submittedName>
</protein>
<evidence type="ECO:0000313" key="2">
    <source>
        <dbReference type="Proteomes" id="UP000321121"/>
    </source>
</evidence>
<comment type="caution">
    <text evidence="1">The sequence shown here is derived from an EMBL/GenBank/DDBJ whole genome shotgun (WGS) entry which is preliminary data.</text>
</comment>
<keyword evidence="2" id="KW-1185">Reference proteome</keyword>
<proteinExistence type="predicted"/>
<sequence>MKVVHIKNAAQREACLARLCAEAYGQDAGIAPLVTFAGVTGVLFPQEAARLLALADDQGKPLALALLALDESGEGMTVMQLADLDTETVKAPSMRLVGELAMRAPLRVDATDETQEARFREAGIERWFSGKAGVRIGLSKRHPATGLDDLPRTLTVDEQGVVQSFKRDRAQFDDYKQRFVKGLESFPATLSARH</sequence>
<reference evidence="1 2" key="1">
    <citation type="submission" date="2019-07" db="EMBL/GenBank/DDBJ databases">
        <title>Whole genome shotgun sequence of Halomonas halophila NBRC 102604.</title>
        <authorList>
            <person name="Hosoyama A."/>
            <person name="Uohara A."/>
            <person name="Ohji S."/>
            <person name="Ichikawa N."/>
        </authorList>
    </citation>
    <scope>NUCLEOTIDE SEQUENCE [LARGE SCALE GENOMIC DNA]</scope>
    <source>
        <strain evidence="1 2">NBRC 102604</strain>
    </source>
</reference>
<name>A0ABQ0TZ76_9GAMM</name>
<evidence type="ECO:0000313" key="1">
    <source>
        <dbReference type="EMBL" id="GEK71543.1"/>
    </source>
</evidence>
<dbReference type="Proteomes" id="UP000321121">
    <property type="component" value="Unassembled WGS sequence"/>
</dbReference>
<organism evidence="1 2">
    <name type="scientific">Halomonas halophila</name>
    <dbReference type="NCBI Taxonomy" id="29573"/>
    <lineage>
        <taxon>Bacteria</taxon>
        <taxon>Pseudomonadati</taxon>
        <taxon>Pseudomonadota</taxon>
        <taxon>Gammaproteobacteria</taxon>
        <taxon>Oceanospirillales</taxon>
        <taxon>Halomonadaceae</taxon>
        <taxon>Halomonas</taxon>
    </lineage>
</organism>
<dbReference type="RefSeq" id="WP_107181230.1">
    <property type="nucleotide sequence ID" value="NZ_BJUS01000001.1"/>
</dbReference>
<dbReference type="EMBL" id="BJUS01000001">
    <property type="protein sequence ID" value="GEK71543.1"/>
    <property type="molecule type" value="Genomic_DNA"/>
</dbReference>
<gene>
    <name evidence="1" type="ORF">HHA04nite_00870</name>
</gene>
<accession>A0ABQ0TZ76</accession>